<sequence length="38" mass="4344">MAGAANQDGSYESERFERIGFLPWRRARPYPPSSPKFA</sequence>
<dbReference type="EMBL" id="ACFU01000005">
    <property type="protein sequence ID" value="EEF14595.1"/>
    <property type="molecule type" value="Genomic_DNA"/>
</dbReference>
<proteinExistence type="predicted"/>
<dbReference type="AlphaFoldDB" id="B9D0B2"/>
<comment type="caution">
    <text evidence="1">The sequence shown here is derived from an EMBL/GenBank/DDBJ whole genome shotgun (WGS) entry which is preliminary data.</text>
</comment>
<gene>
    <name evidence="1" type="ORF">CAMRE0001_1435</name>
</gene>
<keyword evidence="2" id="KW-1185">Reference proteome</keyword>
<evidence type="ECO:0000313" key="2">
    <source>
        <dbReference type="Proteomes" id="UP000003082"/>
    </source>
</evidence>
<protein>
    <submittedName>
        <fullName evidence="1">Uncharacterized protein</fullName>
    </submittedName>
</protein>
<accession>B9D0B2</accession>
<name>B9D0B2_CAMRE</name>
<evidence type="ECO:0000313" key="1">
    <source>
        <dbReference type="EMBL" id="EEF14595.1"/>
    </source>
</evidence>
<organism evidence="1 2">
    <name type="scientific">Campylobacter rectus RM3267</name>
    <dbReference type="NCBI Taxonomy" id="553218"/>
    <lineage>
        <taxon>Bacteria</taxon>
        <taxon>Pseudomonadati</taxon>
        <taxon>Campylobacterota</taxon>
        <taxon>Epsilonproteobacteria</taxon>
        <taxon>Campylobacterales</taxon>
        <taxon>Campylobacteraceae</taxon>
        <taxon>Campylobacter</taxon>
    </lineage>
</organism>
<reference evidence="1 2" key="1">
    <citation type="submission" date="2008-08" db="EMBL/GenBank/DDBJ databases">
        <authorList>
            <person name="Madupu R."/>
            <person name="Durkin A.S."/>
            <person name="Torralba M."/>
            <person name="Methe B."/>
            <person name="Sutton G.G."/>
            <person name="Strausberg R.L."/>
            <person name="Nelson K.E."/>
        </authorList>
    </citation>
    <scope>NUCLEOTIDE SEQUENCE [LARGE SCALE GENOMIC DNA]</scope>
    <source>
        <strain evidence="1 2">RM3267</strain>
    </source>
</reference>
<dbReference type="Proteomes" id="UP000003082">
    <property type="component" value="Unassembled WGS sequence"/>
</dbReference>